<evidence type="ECO:0008006" key="3">
    <source>
        <dbReference type="Google" id="ProtNLM"/>
    </source>
</evidence>
<accession>A0A2H4VRB9</accession>
<dbReference type="Pfam" id="PF14196">
    <property type="entry name" value="ATC_hydrolase"/>
    <property type="match status" value="1"/>
</dbReference>
<dbReference type="AlphaFoldDB" id="A0A2H4VRB9"/>
<reference evidence="1 2" key="1">
    <citation type="submission" date="2016-10" db="EMBL/GenBank/DDBJ databases">
        <title>Comparative genomics between deep and shallow subseafloor isolates.</title>
        <authorList>
            <person name="Ishii S."/>
            <person name="Miller J.R."/>
            <person name="Sutton G."/>
            <person name="Suzuki S."/>
            <person name="Methe B."/>
            <person name="Inagaki F."/>
            <person name="Imachi H."/>
        </authorList>
    </citation>
    <scope>NUCLEOTIDE SEQUENCE [LARGE SCALE GENOMIC DNA]</scope>
    <source>
        <strain evidence="1 2">A8p</strain>
    </source>
</reference>
<dbReference type="GeneID" id="35123118"/>
<evidence type="ECO:0000313" key="1">
    <source>
        <dbReference type="EMBL" id="AUB60641.1"/>
    </source>
</evidence>
<proteinExistence type="predicted"/>
<organism evidence="1 2">
    <name type="scientific">Methanobacterium subterraneum</name>
    <dbReference type="NCBI Taxonomy" id="59277"/>
    <lineage>
        <taxon>Archaea</taxon>
        <taxon>Methanobacteriati</taxon>
        <taxon>Methanobacteriota</taxon>
        <taxon>Methanomada group</taxon>
        <taxon>Methanobacteria</taxon>
        <taxon>Methanobacteriales</taxon>
        <taxon>Methanobacteriaceae</taxon>
        <taxon>Methanobacterium</taxon>
    </lineage>
</organism>
<dbReference type="RefSeq" id="WP_100907085.1">
    <property type="nucleotide sequence ID" value="NZ_CP017768.1"/>
</dbReference>
<gene>
    <name evidence="1" type="ORF">BK009_08130</name>
</gene>
<protein>
    <recommendedName>
        <fullName evidence="3">L-2-amino-thiazoline-4-carboxylic acid hydrolase</fullName>
    </recommendedName>
</protein>
<dbReference type="KEGG" id="msub:BK009_08130"/>
<evidence type="ECO:0000313" key="2">
    <source>
        <dbReference type="Proteomes" id="UP000232631"/>
    </source>
</evidence>
<sequence length="210" mass="24073">MGFRLRILSWWTPVWLQGKALDELAHSTINGLEKILNEYSPLENNAQGRKYDINEKIILKGDLDEKRRIMTTTHNELVETLISILGREEAILKGRKAMYNEGLLLGQRFKWLLGVGDDLQDLITAARIMYQVLGIDFVVEEKGQNEMIMRVNHCSLAHYYDLNTCKVLSAVDEGVVQGLNPDIQMMFTERITQGHDHCLASLKMILPMEE</sequence>
<keyword evidence="2" id="KW-1185">Reference proteome</keyword>
<name>A0A2H4VRB9_9EURY</name>
<dbReference type="InterPro" id="IPR026002">
    <property type="entry name" value="ATC_hydrolase-like"/>
</dbReference>
<dbReference type="EMBL" id="CP017768">
    <property type="protein sequence ID" value="AUB60641.1"/>
    <property type="molecule type" value="Genomic_DNA"/>
</dbReference>
<dbReference type="Proteomes" id="UP000232631">
    <property type="component" value="Chromosome"/>
</dbReference>